<dbReference type="PROSITE" id="PS51186">
    <property type="entry name" value="GNAT"/>
    <property type="match status" value="1"/>
</dbReference>
<evidence type="ECO:0000256" key="3">
    <source>
        <dbReference type="ARBA" id="ARBA00038502"/>
    </source>
</evidence>
<dbReference type="Gene3D" id="3.40.630.30">
    <property type="match status" value="1"/>
</dbReference>
<dbReference type="Proteomes" id="UP001500653">
    <property type="component" value="Unassembled WGS sequence"/>
</dbReference>
<comment type="caution">
    <text evidence="5">The sequence shown here is derived from an EMBL/GenBank/DDBJ whole genome shotgun (WGS) entry which is preliminary data.</text>
</comment>
<name>A0ABN1W5M0_9PSEU</name>
<keyword evidence="1" id="KW-0808">Transferase</keyword>
<evidence type="ECO:0000313" key="5">
    <source>
        <dbReference type="EMBL" id="GAA1233633.1"/>
    </source>
</evidence>
<keyword evidence="6" id="KW-1185">Reference proteome</keyword>
<dbReference type="InterPro" id="IPR016181">
    <property type="entry name" value="Acyl_CoA_acyltransferase"/>
</dbReference>
<proteinExistence type="inferred from homology"/>
<keyword evidence="2" id="KW-0012">Acyltransferase</keyword>
<evidence type="ECO:0000259" key="4">
    <source>
        <dbReference type="PROSITE" id="PS51186"/>
    </source>
</evidence>
<comment type="similarity">
    <text evidence="3">Belongs to the acetyltransferase family. RimJ subfamily.</text>
</comment>
<evidence type="ECO:0000313" key="6">
    <source>
        <dbReference type="Proteomes" id="UP001500653"/>
    </source>
</evidence>
<dbReference type="PANTHER" id="PTHR43792:SF8">
    <property type="entry name" value="[RIBOSOMAL PROTEIN US5]-ALANINE N-ACETYLTRANSFERASE"/>
    <property type="match status" value="1"/>
</dbReference>
<dbReference type="EMBL" id="BAAALN010000005">
    <property type="protein sequence ID" value="GAA1233633.1"/>
    <property type="molecule type" value="Genomic_DNA"/>
</dbReference>
<reference evidence="5 6" key="1">
    <citation type="journal article" date="2019" name="Int. J. Syst. Evol. Microbiol.">
        <title>The Global Catalogue of Microorganisms (GCM) 10K type strain sequencing project: providing services to taxonomists for standard genome sequencing and annotation.</title>
        <authorList>
            <consortium name="The Broad Institute Genomics Platform"/>
            <consortium name="The Broad Institute Genome Sequencing Center for Infectious Disease"/>
            <person name="Wu L."/>
            <person name="Ma J."/>
        </authorList>
    </citation>
    <scope>NUCLEOTIDE SEQUENCE [LARGE SCALE GENOMIC DNA]</scope>
    <source>
        <strain evidence="5 6">JCM 13023</strain>
    </source>
</reference>
<protein>
    <recommendedName>
        <fullName evidence="4">N-acetyltransferase domain-containing protein</fullName>
    </recommendedName>
</protein>
<evidence type="ECO:0000256" key="2">
    <source>
        <dbReference type="ARBA" id="ARBA00023315"/>
    </source>
</evidence>
<sequence>MTTHRIDLVGKHVRIREFTPDDLDDVHRIVGDERVTSHLAFDARTRDEASAMLNGTLERAQLEPRSEYYLAVTPKGESPSDEVVGFARLGFAGVQAAKLGYAIAADHQGRGYATDTVRTMLELAFGPLQRHRVSAAIGPENKASHAVVQRIGFTREGVLRDHVFTNSAWRDSVLYSLLADEWTALQA</sequence>
<feature type="domain" description="N-acetyltransferase" evidence="4">
    <location>
        <begin position="13"/>
        <end position="180"/>
    </location>
</feature>
<gene>
    <name evidence="5" type="ORF">GCM10009676_16300</name>
</gene>
<dbReference type="Pfam" id="PF13302">
    <property type="entry name" value="Acetyltransf_3"/>
    <property type="match status" value="1"/>
</dbReference>
<organism evidence="5 6">
    <name type="scientific">Prauserella halophila</name>
    <dbReference type="NCBI Taxonomy" id="185641"/>
    <lineage>
        <taxon>Bacteria</taxon>
        <taxon>Bacillati</taxon>
        <taxon>Actinomycetota</taxon>
        <taxon>Actinomycetes</taxon>
        <taxon>Pseudonocardiales</taxon>
        <taxon>Pseudonocardiaceae</taxon>
        <taxon>Prauserella</taxon>
    </lineage>
</organism>
<dbReference type="PANTHER" id="PTHR43792">
    <property type="entry name" value="GNAT FAMILY, PUTATIVE (AFU_ORTHOLOGUE AFUA_3G00765)-RELATED-RELATED"/>
    <property type="match status" value="1"/>
</dbReference>
<dbReference type="SUPFAM" id="SSF55729">
    <property type="entry name" value="Acyl-CoA N-acyltransferases (Nat)"/>
    <property type="match status" value="1"/>
</dbReference>
<dbReference type="RefSeq" id="WP_253863609.1">
    <property type="nucleotide sequence ID" value="NZ_BAAALN010000005.1"/>
</dbReference>
<dbReference type="InterPro" id="IPR051531">
    <property type="entry name" value="N-acetyltransferase"/>
</dbReference>
<accession>A0ABN1W5M0</accession>
<evidence type="ECO:0000256" key="1">
    <source>
        <dbReference type="ARBA" id="ARBA00022679"/>
    </source>
</evidence>
<dbReference type="InterPro" id="IPR000182">
    <property type="entry name" value="GNAT_dom"/>
</dbReference>